<keyword evidence="5 7" id="KW-0472">Membrane</keyword>
<dbReference type="InterPro" id="IPR037294">
    <property type="entry name" value="ABC_BtuC-like"/>
</dbReference>
<feature type="transmembrane region" description="Helical" evidence="7">
    <location>
        <begin position="103"/>
        <end position="124"/>
    </location>
</feature>
<keyword evidence="9" id="KW-1185">Reference proteome</keyword>
<protein>
    <recommendedName>
        <fullName evidence="10">ABC 3 transport family protein</fullName>
    </recommendedName>
</protein>
<feature type="transmembrane region" description="Helical" evidence="7">
    <location>
        <begin position="232"/>
        <end position="252"/>
    </location>
</feature>
<reference evidence="8 9" key="1">
    <citation type="submission" date="2011-08" db="EMBL/GenBank/DDBJ databases">
        <title>The Genome Sequence of Selenomonas noxia F0398.</title>
        <authorList>
            <consortium name="The Broad Institute Genome Sequencing Platform"/>
            <person name="Earl A."/>
            <person name="Ward D."/>
            <person name="Feldgarden M."/>
            <person name="Gevers D."/>
            <person name="Izard J."/>
            <person name="Ganesan A."/>
            <person name="Blanton J.M."/>
            <person name="Baranova O.V."/>
            <person name="Tanner A.C."/>
            <person name="Dewhirst F.E."/>
            <person name="Young S.K."/>
            <person name="Zeng Q."/>
            <person name="Gargeya S."/>
            <person name="Fitzgerald M."/>
            <person name="Haas B."/>
            <person name="Abouelleil A."/>
            <person name="Alvarado L."/>
            <person name="Arachchi H.M."/>
            <person name="Berlin A."/>
            <person name="Brown A."/>
            <person name="Chapman S.B."/>
            <person name="Chen Z."/>
            <person name="Dunbar C."/>
            <person name="Freedman E."/>
            <person name="Gearin G."/>
            <person name="Gellesch M."/>
            <person name="Goldberg J."/>
            <person name="Griggs A."/>
            <person name="Gujja S."/>
            <person name="Heiman D."/>
            <person name="Howarth C."/>
            <person name="Larson L."/>
            <person name="Lui A."/>
            <person name="MacDonald P.J.P."/>
            <person name="Montmayeur A."/>
            <person name="Murphy C."/>
            <person name="Neiman D."/>
            <person name="Pearson M."/>
            <person name="Priest M."/>
            <person name="Roberts A."/>
            <person name="Saif S."/>
            <person name="Shea T."/>
            <person name="Shenoy N."/>
            <person name="Sisk P."/>
            <person name="Stolte C."/>
            <person name="Sykes S."/>
            <person name="Wortman J."/>
            <person name="Nusbaum C."/>
            <person name="Birren B."/>
        </authorList>
    </citation>
    <scope>NUCLEOTIDE SEQUENCE [LARGE SCALE GENOMIC DNA]</scope>
    <source>
        <strain evidence="8 9">F0398</strain>
    </source>
</reference>
<gene>
    <name evidence="8" type="ORF">HMPREF9432_00026</name>
</gene>
<evidence type="ECO:0000256" key="7">
    <source>
        <dbReference type="SAM" id="Phobius"/>
    </source>
</evidence>
<feature type="transmembrane region" description="Helical" evidence="7">
    <location>
        <begin position="63"/>
        <end position="91"/>
    </location>
</feature>
<feature type="transmembrane region" description="Helical" evidence="7">
    <location>
        <begin position="25"/>
        <end position="43"/>
    </location>
</feature>
<dbReference type="Gene3D" id="1.10.3470.10">
    <property type="entry name" value="ABC transporter involved in vitamin B12 uptake, BtuC"/>
    <property type="match status" value="1"/>
</dbReference>
<comment type="caution">
    <text evidence="8">The sequence shown here is derived from an EMBL/GenBank/DDBJ whole genome shotgun (WGS) entry which is preliminary data.</text>
</comment>
<dbReference type="PANTHER" id="PTHR30477">
    <property type="entry name" value="ABC-TRANSPORTER METAL-BINDING PROTEIN"/>
    <property type="match status" value="1"/>
</dbReference>
<evidence type="ECO:0000256" key="1">
    <source>
        <dbReference type="ARBA" id="ARBA00004141"/>
    </source>
</evidence>
<accession>A0ABP2MUG1</accession>
<evidence type="ECO:0000256" key="6">
    <source>
        <dbReference type="RuleBase" id="RU003943"/>
    </source>
</evidence>
<proteinExistence type="inferred from homology"/>
<comment type="subcellular location">
    <subcellularLocation>
        <location evidence="6">Cell membrane</location>
        <topology evidence="6">Multi-pass membrane protein</topology>
    </subcellularLocation>
    <subcellularLocation>
        <location evidence="1">Membrane</location>
        <topology evidence="1">Multi-pass membrane protein</topology>
    </subcellularLocation>
</comment>
<keyword evidence="6" id="KW-0813">Transport</keyword>
<comment type="similarity">
    <text evidence="2 6">Belongs to the ABC-3 integral membrane protein family.</text>
</comment>
<evidence type="ECO:0000313" key="8">
    <source>
        <dbReference type="EMBL" id="EHG26170.1"/>
    </source>
</evidence>
<feature type="transmembrane region" description="Helical" evidence="7">
    <location>
        <begin position="203"/>
        <end position="220"/>
    </location>
</feature>
<dbReference type="PANTHER" id="PTHR30477:SF18">
    <property type="entry name" value="METAL TRANSPORT SYSTEM MEMBRANE PROTEIN CT_417-RELATED"/>
    <property type="match status" value="1"/>
</dbReference>
<feature type="transmembrane region" description="Helical" evidence="7">
    <location>
        <begin position="258"/>
        <end position="276"/>
    </location>
</feature>
<dbReference type="InterPro" id="IPR001626">
    <property type="entry name" value="ABC_TroCD"/>
</dbReference>
<organism evidence="8 9">
    <name type="scientific">Selenomonas noxia F0398</name>
    <dbReference type="NCBI Taxonomy" id="702437"/>
    <lineage>
        <taxon>Bacteria</taxon>
        <taxon>Bacillati</taxon>
        <taxon>Bacillota</taxon>
        <taxon>Negativicutes</taxon>
        <taxon>Selenomonadales</taxon>
        <taxon>Selenomonadaceae</taxon>
        <taxon>Selenomonas</taxon>
    </lineage>
</organism>
<dbReference type="EMBL" id="ADGH01000002">
    <property type="protein sequence ID" value="EHG26170.1"/>
    <property type="molecule type" value="Genomic_DNA"/>
</dbReference>
<evidence type="ECO:0008006" key="10">
    <source>
        <dbReference type="Google" id="ProtNLM"/>
    </source>
</evidence>
<name>A0ABP2MUG1_9FIRM</name>
<dbReference type="Pfam" id="PF00950">
    <property type="entry name" value="ABC-3"/>
    <property type="match status" value="1"/>
</dbReference>
<feature type="transmembrane region" description="Helical" evidence="7">
    <location>
        <begin position="179"/>
        <end position="197"/>
    </location>
</feature>
<keyword evidence="4 7" id="KW-1133">Transmembrane helix</keyword>
<dbReference type="Proteomes" id="UP000003175">
    <property type="component" value="Unassembled WGS sequence"/>
</dbReference>
<evidence type="ECO:0000256" key="2">
    <source>
        <dbReference type="ARBA" id="ARBA00008034"/>
    </source>
</evidence>
<sequence length="280" mass="29652">MELIYSVLDTFFPFSWMEYAFMKNALLAILLMTPLFGLLSTMVVSSRMAFFSDSLGHGAFTGIAIGAIAGMFSPITSLVLFSVVFALLITYIKHRTAASADTVIGVFSSTAIAVGLMIMSRGGGFSKFSPLLIGDVLSITPSDLAGLAAVDAVVLIGWILLFNRLLLLSVNSSLARSRGIFIFAVEAAFAVLLAVVVAVSIQWVGILIINALLVLPGAAARNLARSVKEYHAISTVLALFSGLIGLFAAYYLGIAAGAAIVAAASLFFFLSLAFRARFQR</sequence>
<evidence type="ECO:0000256" key="5">
    <source>
        <dbReference type="ARBA" id="ARBA00023136"/>
    </source>
</evidence>
<dbReference type="RefSeq" id="WP_006695629.1">
    <property type="nucleotide sequence ID" value="NZ_JH376857.1"/>
</dbReference>
<keyword evidence="3 6" id="KW-0812">Transmembrane</keyword>
<evidence type="ECO:0000256" key="3">
    <source>
        <dbReference type="ARBA" id="ARBA00022692"/>
    </source>
</evidence>
<dbReference type="SUPFAM" id="SSF81345">
    <property type="entry name" value="ABC transporter involved in vitamin B12 uptake, BtuC"/>
    <property type="match status" value="1"/>
</dbReference>
<evidence type="ECO:0000256" key="4">
    <source>
        <dbReference type="ARBA" id="ARBA00022989"/>
    </source>
</evidence>
<feature type="transmembrane region" description="Helical" evidence="7">
    <location>
        <begin position="144"/>
        <end position="167"/>
    </location>
</feature>
<evidence type="ECO:0000313" key="9">
    <source>
        <dbReference type="Proteomes" id="UP000003175"/>
    </source>
</evidence>